<geneLocation type="nucleomorph" evidence="1"/>
<name>Q3LVW1_BIGNA</name>
<protein>
    <submittedName>
        <fullName evidence="1">Uncharacterized protein</fullName>
    </submittedName>
</protein>
<organism evidence="1 2">
    <name type="scientific">Bigelowiella natans</name>
    <name type="common">Pedinomonas minutissima</name>
    <name type="synonym">Chlorarachnion sp. (strain CCMP621)</name>
    <dbReference type="NCBI Taxonomy" id="227086"/>
    <lineage>
        <taxon>Eukaryota</taxon>
        <taxon>Sar</taxon>
        <taxon>Rhizaria</taxon>
        <taxon>Cercozoa</taxon>
        <taxon>Chlorarachniophyceae</taxon>
        <taxon>Bigelowiella</taxon>
    </lineage>
</organism>
<evidence type="ECO:0000313" key="2">
    <source>
        <dbReference type="Proteomes" id="UP000243425"/>
    </source>
</evidence>
<dbReference type="GeneID" id="5788493"/>
<dbReference type="EMBL" id="DQ158858">
    <property type="protein sequence ID" value="ABA27404.1"/>
    <property type="molecule type" value="Genomic_DNA"/>
</dbReference>
<sequence>MKLALKKISLPNKVKVDLKFHKSILPLKLFDLDNNFYYYLLKINKNMSLVYFLLELRQFQNSLSIFLNIKTFHTKIFQLYSNFLRVSINFDSLFILKTHSYLEINELKFYYYIKMLRNIFKTRTCHMKADKIESFLNDKQQKEYHKKKFYNDLFQYTISRNATYKFIENSLNAQKWLDNKSFKFNESNLVMNYEKNSHFYFFLKILISYYKNKSKLRDNSRLFLYYVNYLLRKRKTNQSTITLKKRVNYFLNFRQLTIKKKKESMYKYILQNILRKRITKWQLYFFFKQLLLSKIKNIEVLLTKIDCS</sequence>
<keyword evidence="1" id="KW-0542">Nucleomorph</keyword>
<accession>Q3LVW1</accession>
<dbReference type="AlphaFoldDB" id="Q3LVW1"/>
<evidence type="ECO:0000313" key="1">
    <source>
        <dbReference type="EMBL" id="ABA27404.1"/>
    </source>
</evidence>
<dbReference type="RefSeq" id="XP_001713016.1">
    <property type="nucleotide sequence ID" value="XM_001712964.1"/>
</dbReference>
<dbReference type="Proteomes" id="UP000243425">
    <property type="component" value="Nucleomorph 3"/>
</dbReference>
<reference evidence="1 2" key="1">
    <citation type="journal article" date="2006" name="Proc. Natl. Acad. Sci. U.S.A.">
        <title>Complete nucleotide sequence of the chlorarachniophyte nucleomorph: nature's smallest nucleus.</title>
        <authorList>
            <person name="Gilson P.R."/>
            <person name="Su V."/>
            <person name="Slamovits C.H."/>
            <person name="Reith M.E."/>
            <person name="Keeling P.J."/>
            <person name="McFadden G.I."/>
        </authorList>
    </citation>
    <scope>NUCLEOTIDE SEQUENCE [LARGE SCALE GENOMIC DNA]</scope>
    <source>
        <strain evidence="2">CCMP621</strain>
    </source>
</reference>
<proteinExistence type="predicted"/>